<dbReference type="GO" id="GO:0030246">
    <property type="term" value="F:carbohydrate binding"/>
    <property type="evidence" value="ECO:0007669"/>
    <property type="project" value="UniProtKB-ARBA"/>
</dbReference>
<sequence length="299" mass="31131">MKRLANLKASALLSVALLSASAPFSASAQDAIAIVLSTMNNPFFVTMKDGAEAKAAELGYKLIALDSQNDPSKELANVEDLTMRGVKAILINPTDALAVTNAIRTANRANIPVLTLDRTAEHGDIVSHIASDNIAGGELAGEFIAKTLGANAKVIQLEGIAGTSAARERGAGFINAVNAENLEMLSSQPADFDRSKGLNVMENMLSANGDVQAVFAQNDEMALGALRAIEASGKQVMVVGFDGTDEGIAAVRRKQLAATIAQQPELLGATGIAIADKILQGQVVEKSIPVALKIITQTQ</sequence>
<comment type="similarity">
    <text evidence="2">Belongs to the bacterial solute-binding protein 2 family.</text>
</comment>
<gene>
    <name evidence="11" type="primary">rbsB</name>
    <name evidence="11" type="ORF">L2740_17430</name>
</gene>
<keyword evidence="5 9" id="KW-0732">Signal</keyword>
<dbReference type="EMBL" id="JAKILB010000013">
    <property type="protein sequence ID" value="MCL1140320.1"/>
    <property type="molecule type" value="Genomic_DNA"/>
</dbReference>
<feature type="domain" description="Periplasmic binding protein" evidence="10">
    <location>
        <begin position="32"/>
        <end position="282"/>
    </location>
</feature>
<dbReference type="InterPro" id="IPR025997">
    <property type="entry name" value="SBP_2_dom"/>
</dbReference>
<evidence type="ECO:0000256" key="8">
    <source>
        <dbReference type="ARBA" id="ARBA00068827"/>
    </source>
</evidence>
<dbReference type="FunFam" id="3.40.50.2300:FF:000036">
    <property type="entry name" value="D-ribose ABC transporter substrate-binding protein"/>
    <property type="match status" value="1"/>
</dbReference>
<evidence type="ECO:0000256" key="5">
    <source>
        <dbReference type="ARBA" id="ARBA00022729"/>
    </source>
</evidence>
<evidence type="ECO:0000259" key="10">
    <source>
        <dbReference type="Pfam" id="PF13407"/>
    </source>
</evidence>
<evidence type="ECO:0000256" key="2">
    <source>
        <dbReference type="ARBA" id="ARBA00007639"/>
    </source>
</evidence>
<dbReference type="PANTHER" id="PTHR46847:SF1">
    <property type="entry name" value="D-ALLOSE-BINDING PERIPLASMIC PROTEIN-RELATED"/>
    <property type="match status" value="1"/>
</dbReference>
<comment type="subunit">
    <text evidence="7">The complex is composed of an ATP-binding protein (RbsA), two transmembrane proteins (RbsC) and a solute-binding protein (RbsB).</text>
</comment>
<evidence type="ECO:0000256" key="3">
    <source>
        <dbReference type="ARBA" id="ARBA00022448"/>
    </source>
</evidence>
<dbReference type="AlphaFoldDB" id="A0A9X1ZIW9"/>
<dbReference type="GO" id="GO:0055085">
    <property type="term" value="P:transmembrane transport"/>
    <property type="evidence" value="ECO:0007669"/>
    <property type="project" value="UniProtKB-ARBA"/>
</dbReference>
<keyword evidence="4" id="KW-0762">Sugar transport</keyword>
<proteinExistence type="inferred from homology"/>
<dbReference type="Proteomes" id="UP001139293">
    <property type="component" value="Unassembled WGS sequence"/>
</dbReference>
<name>A0A9X1ZIW9_9GAMM</name>
<keyword evidence="3" id="KW-0813">Transport</keyword>
<evidence type="ECO:0000313" key="11">
    <source>
        <dbReference type="EMBL" id="MCL1140320.1"/>
    </source>
</evidence>
<evidence type="ECO:0000256" key="1">
    <source>
        <dbReference type="ARBA" id="ARBA00004418"/>
    </source>
</evidence>
<feature type="chain" id="PRO_5040728853" description="Ribose import binding protein RbsB" evidence="9">
    <location>
        <begin position="29"/>
        <end position="299"/>
    </location>
</feature>
<dbReference type="SUPFAM" id="SSF53822">
    <property type="entry name" value="Periplasmic binding protein-like I"/>
    <property type="match status" value="1"/>
</dbReference>
<dbReference type="InterPro" id="IPR028082">
    <property type="entry name" value="Peripla_BP_I"/>
</dbReference>
<evidence type="ECO:0000313" key="12">
    <source>
        <dbReference type="Proteomes" id="UP001139293"/>
    </source>
</evidence>
<feature type="signal peptide" evidence="9">
    <location>
        <begin position="1"/>
        <end position="28"/>
    </location>
</feature>
<dbReference type="Gene3D" id="3.40.50.2300">
    <property type="match status" value="2"/>
</dbReference>
<dbReference type="PANTHER" id="PTHR46847">
    <property type="entry name" value="D-ALLOSE-BINDING PERIPLASMIC PROTEIN-RELATED"/>
    <property type="match status" value="1"/>
</dbReference>
<dbReference type="CDD" id="cd06323">
    <property type="entry name" value="PBP1_ribose_binding"/>
    <property type="match status" value="1"/>
</dbReference>
<keyword evidence="6" id="KW-0574">Periplasm</keyword>
<dbReference type="GO" id="GO:0042597">
    <property type="term" value="C:periplasmic space"/>
    <property type="evidence" value="ECO:0007669"/>
    <property type="project" value="UniProtKB-SubCell"/>
</dbReference>
<comment type="caution">
    <text evidence="11">The sequence shown here is derived from an EMBL/GenBank/DDBJ whole genome shotgun (WGS) entry which is preliminary data.</text>
</comment>
<keyword evidence="12" id="KW-1185">Reference proteome</keyword>
<dbReference type="NCBIfam" id="NF007936">
    <property type="entry name" value="PRK10653.1"/>
    <property type="match status" value="1"/>
</dbReference>
<evidence type="ECO:0000256" key="7">
    <source>
        <dbReference type="ARBA" id="ARBA00062239"/>
    </source>
</evidence>
<evidence type="ECO:0000256" key="6">
    <source>
        <dbReference type="ARBA" id="ARBA00022764"/>
    </source>
</evidence>
<evidence type="ECO:0000256" key="4">
    <source>
        <dbReference type="ARBA" id="ARBA00022597"/>
    </source>
</evidence>
<dbReference type="Pfam" id="PF13407">
    <property type="entry name" value="Peripla_BP_4"/>
    <property type="match status" value="1"/>
</dbReference>
<accession>A0A9X1ZIW9</accession>
<organism evidence="11 12">
    <name type="scientific">Shewanella pneumatophori</name>
    <dbReference type="NCBI Taxonomy" id="314092"/>
    <lineage>
        <taxon>Bacteria</taxon>
        <taxon>Pseudomonadati</taxon>
        <taxon>Pseudomonadota</taxon>
        <taxon>Gammaproteobacteria</taxon>
        <taxon>Alteromonadales</taxon>
        <taxon>Shewanellaceae</taxon>
        <taxon>Shewanella</taxon>
    </lineage>
</organism>
<evidence type="ECO:0000256" key="9">
    <source>
        <dbReference type="SAM" id="SignalP"/>
    </source>
</evidence>
<comment type="subcellular location">
    <subcellularLocation>
        <location evidence="1">Periplasm</location>
    </subcellularLocation>
</comment>
<protein>
    <recommendedName>
        <fullName evidence="8">Ribose import binding protein RbsB</fullName>
    </recommendedName>
</protein>
<dbReference type="RefSeq" id="WP_248951347.1">
    <property type="nucleotide sequence ID" value="NZ_JAKILB010000013.1"/>
</dbReference>
<reference evidence="11" key="1">
    <citation type="submission" date="2022-01" db="EMBL/GenBank/DDBJ databases">
        <title>Whole genome-based taxonomy of the Shewanellaceae.</title>
        <authorList>
            <person name="Martin-Rodriguez A.J."/>
        </authorList>
    </citation>
    <scope>NUCLEOTIDE SEQUENCE</scope>
    <source>
        <strain evidence="11">KCTC 23973</strain>
    </source>
</reference>